<evidence type="ECO:0000256" key="3">
    <source>
        <dbReference type="ARBA" id="ARBA00038054"/>
    </source>
</evidence>
<dbReference type="InterPro" id="IPR012349">
    <property type="entry name" value="Split_barrel_FMN-bd"/>
</dbReference>
<comment type="cofactor">
    <cofactor evidence="1">
        <name>FMN</name>
        <dbReference type="ChEBI" id="CHEBI:58210"/>
    </cofactor>
</comment>
<evidence type="ECO:0000313" key="5">
    <source>
        <dbReference type="EMBL" id="HIQ81692.1"/>
    </source>
</evidence>
<comment type="caution">
    <text evidence="5">The sequence shown here is derived from an EMBL/GenBank/DDBJ whole genome shotgun (WGS) entry which is preliminary data.</text>
</comment>
<dbReference type="GO" id="GO:0016646">
    <property type="term" value="F:oxidoreductase activity, acting on the CH-NH group of donors, NAD or NADP as acceptor"/>
    <property type="evidence" value="ECO:0007669"/>
    <property type="project" value="UniProtKB-ARBA"/>
</dbReference>
<gene>
    <name evidence="5" type="ORF">IAA52_01170</name>
</gene>
<dbReference type="SUPFAM" id="SSF50475">
    <property type="entry name" value="FMN-binding split barrel"/>
    <property type="match status" value="1"/>
</dbReference>
<sequence length="215" mass="24081">MKIEISKDFPAYFRPAYPEEFELFSHFETTAAIPTPLFALTTWKENGLPNVCFHSWGCFHGDKTAFFAVMGNLYQHTHTYANILREKCFCINFLPIHAYDRLVDTIHNNGYETDEFQAGGFALSKCKAIHAPAMEEAFINMECTLKSVQDLSGAGVTAMVVGEVQHVSVAEEYAQGYEKRYGKDGFMLLIPAPQDLRTGAPAQSAIATVHIERLD</sequence>
<dbReference type="Pfam" id="PF01613">
    <property type="entry name" value="Flavin_Reduct"/>
    <property type="match status" value="1"/>
</dbReference>
<name>A0A9D0ZK83_9FIRM</name>
<reference evidence="5" key="2">
    <citation type="journal article" date="2021" name="PeerJ">
        <title>Extensive microbial diversity within the chicken gut microbiome revealed by metagenomics and culture.</title>
        <authorList>
            <person name="Gilroy R."/>
            <person name="Ravi A."/>
            <person name="Getino M."/>
            <person name="Pursley I."/>
            <person name="Horton D.L."/>
            <person name="Alikhan N.F."/>
            <person name="Baker D."/>
            <person name="Gharbi K."/>
            <person name="Hall N."/>
            <person name="Watson M."/>
            <person name="Adriaenssens E.M."/>
            <person name="Foster-Nyarko E."/>
            <person name="Jarju S."/>
            <person name="Secka A."/>
            <person name="Antonio M."/>
            <person name="Oren A."/>
            <person name="Chaudhuri R.R."/>
            <person name="La Ragione R."/>
            <person name="Hildebrand F."/>
            <person name="Pallen M.J."/>
        </authorList>
    </citation>
    <scope>NUCLEOTIDE SEQUENCE</scope>
    <source>
        <strain evidence="5">ChiSjej6B24-2974</strain>
    </source>
</reference>
<reference evidence="5" key="1">
    <citation type="submission" date="2020-10" db="EMBL/GenBank/DDBJ databases">
        <authorList>
            <person name="Gilroy R."/>
        </authorList>
    </citation>
    <scope>NUCLEOTIDE SEQUENCE</scope>
    <source>
        <strain evidence="5">ChiSjej6B24-2974</strain>
    </source>
</reference>
<comment type="similarity">
    <text evidence="3">Belongs to the flavoredoxin family.</text>
</comment>
<organism evidence="5 6">
    <name type="scientific">Candidatus Pullichristensenella stercorigallinarum</name>
    <dbReference type="NCBI Taxonomy" id="2840909"/>
    <lineage>
        <taxon>Bacteria</taxon>
        <taxon>Bacillati</taxon>
        <taxon>Bacillota</taxon>
        <taxon>Clostridia</taxon>
        <taxon>Candidatus Pullichristensenella</taxon>
    </lineage>
</organism>
<protein>
    <submittedName>
        <fullName evidence="5">Flavin reductase</fullName>
    </submittedName>
</protein>
<evidence type="ECO:0000259" key="4">
    <source>
        <dbReference type="Pfam" id="PF01613"/>
    </source>
</evidence>
<keyword evidence="2" id="KW-0285">Flavoprotein</keyword>
<evidence type="ECO:0000313" key="6">
    <source>
        <dbReference type="Proteomes" id="UP000824260"/>
    </source>
</evidence>
<dbReference type="AlphaFoldDB" id="A0A9D0ZK83"/>
<dbReference type="PANTHER" id="PTHR43567:SF1">
    <property type="entry name" value="FLAVOREDOXIN"/>
    <property type="match status" value="1"/>
</dbReference>
<dbReference type="Gene3D" id="2.30.110.10">
    <property type="entry name" value="Electron Transport, Fmn-binding Protein, Chain A"/>
    <property type="match status" value="1"/>
</dbReference>
<proteinExistence type="inferred from homology"/>
<dbReference type="EMBL" id="DVFZ01000013">
    <property type="protein sequence ID" value="HIQ81692.1"/>
    <property type="molecule type" value="Genomic_DNA"/>
</dbReference>
<dbReference type="GO" id="GO:0010181">
    <property type="term" value="F:FMN binding"/>
    <property type="evidence" value="ECO:0007669"/>
    <property type="project" value="InterPro"/>
</dbReference>
<feature type="domain" description="Flavin reductase like" evidence="4">
    <location>
        <begin position="32"/>
        <end position="173"/>
    </location>
</feature>
<accession>A0A9D0ZK83</accession>
<dbReference type="InterPro" id="IPR002563">
    <property type="entry name" value="Flavin_Rdtase-like_dom"/>
</dbReference>
<dbReference type="Proteomes" id="UP000824260">
    <property type="component" value="Unassembled WGS sequence"/>
</dbReference>
<evidence type="ECO:0000256" key="1">
    <source>
        <dbReference type="ARBA" id="ARBA00001917"/>
    </source>
</evidence>
<evidence type="ECO:0000256" key="2">
    <source>
        <dbReference type="ARBA" id="ARBA00022630"/>
    </source>
</evidence>
<dbReference type="PANTHER" id="PTHR43567">
    <property type="entry name" value="FLAVOREDOXIN-RELATED-RELATED"/>
    <property type="match status" value="1"/>
</dbReference>
<dbReference type="InterPro" id="IPR052174">
    <property type="entry name" value="Flavoredoxin"/>
</dbReference>